<keyword evidence="2 6" id="KW-0808">Transferase</keyword>
<dbReference type="Gene3D" id="3.90.1150.10">
    <property type="entry name" value="Aspartate Aminotransferase, domain 1"/>
    <property type="match status" value="1"/>
</dbReference>
<evidence type="ECO:0000259" key="5">
    <source>
        <dbReference type="Pfam" id="PF00155"/>
    </source>
</evidence>
<proteinExistence type="inferred from homology"/>
<dbReference type="Gene3D" id="3.40.640.10">
    <property type="entry name" value="Type I PLP-dependent aspartate aminotransferase-like (Major domain)"/>
    <property type="match status" value="1"/>
</dbReference>
<dbReference type="InterPro" id="IPR001917">
    <property type="entry name" value="Aminotrans_II_pyridoxalP_BS"/>
</dbReference>
<dbReference type="InterPro" id="IPR015424">
    <property type="entry name" value="PyrdxlP-dep_Trfase"/>
</dbReference>
<dbReference type="KEGG" id="svp:Pan189_23840"/>
<reference evidence="6 7" key="1">
    <citation type="submission" date="2019-02" db="EMBL/GenBank/DDBJ databases">
        <title>Deep-cultivation of Planctomycetes and their phenomic and genomic characterization uncovers novel biology.</title>
        <authorList>
            <person name="Wiegand S."/>
            <person name="Jogler M."/>
            <person name="Boedeker C."/>
            <person name="Pinto D."/>
            <person name="Vollmers J."/>
            <person name="Rivas-Marin E."/>
            <person name="Kohn T."/>
            <person name="Peeters S.H."/>
            <person name="Heuer A."/>
            <person name="Rast P."/>
            <person name="Oberbeckmann S."/>
            <person name="Bunk B."/>
            <person name="Jeske O."/>
            <person name="Meyerdierks A."/>
            <person name="Storesund J.E."/>
            <person name="Kallscheuer N."/>
            <person name="Luecker S."/>
            <person name="Lage O.M."/>
            <person name="Pohl T."/>
            <person name="Merkel B.J."/>
            <person name="Hornburger P."/>
            <person name="Mueller R.-W."/>
            <person name="Bruemmer F."/>
            <person name="Labrenz M."/>
            <person name="Spormann A.M."/>
            <person name="Op den Camp H."/>
            <person name="Overmann J."/>
            <person name="Amann R."/>
            <person name="Jetten M.S.M."/>
            <person name="Mascher T."/>
            <person name="Medema M.H."/>
            <person name="Devos D.P."/>
            <person name="Kaster A.-K."/>
            <person name="Ovreas L."/>
            <person name="Rohde M."/>
            <person name="Galperin M.Y."/>
            <person name="Jogler C."/>
        </authorList>
    </citation>
    <scope>NUCLEOTIDE SEQUENCE [LARGE SCALE GENOMIC DNA]</scope>
    <source>
        <strain evidence="6 7">Pan189</strain>
    </source>
</reference>
<dbReference type="PROSITE" id="PS00599">
    <property type="entry name" value="AA_TRANSFER_CLASS_2"/>
    <property type="match status" value="1"/>
</dbReference>
<dbReference type="CDD" id="cd06454">
    <property type="entry name" value="KBL_like"/>
    <property type="match status" value="1"/>
</dbReference>
<dbReference type="GO" id="GO:0030170">
    <property type="term" value="F:pyridoxal phosphate binding"/>
    <property type="evidence" value="ECO:0007669"/>
    <property type="project" value="InterPro"/>
</dbReference>
<dbReference type="EC" id="2.3.1.47" evidence="6"/>
<evidence type="ECO:0000256" key="1">
    <source>
        <dbReference type="ARBA" id="ARBA00001933"/>
    </source>
</evidence>
<evidence type="ECO:0000256" key="2">
    <source>
        <dbReference type="ARBA" id="ARBA00022679"/>
    </source>
</evidence>
<dbReference type="PANTHER" id="PTHR13693">
    <property type="entry name" value="CLASS II AMINOTRANSFERASE/8-AMINO-7-OXONONANOATE SYNTHASE"/>
    <property type="match status" value="1"/>
</dbReference>
<protein>
    <submittedName>
        <fullName evidence="6">8-amino-7-oxononanoate synthase 2</fullName>
        <ecNumber evidence="6">2.3.1.47</ecNumber>
    </submittedName>
</protein>
<dbReference type="GO" id="GO:0008710">
    <property type="term" value="F:8-amino-7-oxononanoate synthase activity"/>
    <property type="evidence" value="ECO:0007669"/>
    <property type="project" value="UniProtKB-EC"/>
</dbReference>
<keyword evidence="6" id="KW-0012">Acyltransferase</keyword>
<accession>A0A517R287</accession>
<dbReference type="RefSeq" id="WP_145364067.1">
    <property type="nucleotide sequence ID" value="NZ_CP036268.1"/>
</dbReference>
<dbReference type="SUPFAM" id="SSF53383">
    <property type="entry name" value="PLP-dependent transferases"/>
    <property type="match status" value="1"/>
</dbReference>
<sequence>MHVAEATPLGRTPTERLESLAAANLRRERRTVRPIDVCSIEIDGRTLLNFGSNDYLGLSKHPDVLEATIEAVRTHGVGSTASALICGRTEWHERLERRLAEFEGAQSAVLFPTGYAANLGTIAVLAGAADTVFCERTNHACIIDGCRLSGARLRVFRRDRLDRLATELDRSKSGRLIAVDGIFSMEGDVAPLRELHELAVRYDATLLIDEAHATGILGETGRGSWESCGIDDDSVIRIGTMSKALGACGGFVVGQTDLTDLIWNTARTQMFSTALPPAVCAAVVTAIDVIAAEPNRRLHVRTLSRRLRSCLADVGIETLGDPEIPIVPVVVGDPKRVVEASSQLADRGFFVPAIRQPTVPRSSDRLRMSLTADHSFEEVERLAAAVADVVSNGGAT</sequence>
<evidence type="ECO:0000313" key="7">
    <source>
        <dbReference type="Proteomes" id="UP000317318"/>
    </source>
</evidence>
<evidence type="ECO:0000256" key="4">
    <source>
        <dbReference type="RuleBase" id="RU003693"/>
    </source>
</evidence>
<dbReference type="InterPro" id="IPR015422">
    <property type="entry name" value="PyrdxlP-dep_Trfase_small"/>
</dbReference>
<keyword evidence="3 4" id="KW-0663">Pyridoxal phosphate</keyword>
<feature type="domain" description="Aminotransferase class I/classII large" evidence="5">
    <location>
        <begin position="46"/>
        <end position="385"/>
    </location>
</feature>
<dbReference type="InterPro" id="IPR015421">
    <property type="entry name" value="PyrdxlP-dep_Trfase_major"/>
</dbReference>
<evidence type="ECO:0000313" key="6">
    <source>
        <dbReference type="EMBL" id="QDT38000.1"/>
    </source>
</evidence>
<dbReference type="EMBL" id="CP036268">
    <property type="protein sequence ID" value="QDT38000.1"/>
    <property type="molecule type" value="Genomic_DNA"/>
</dbReference>
<name>A0A517R287_9PLAN</name>
<gene>
    <name evidence="6" type="primary">bioF</name>
    <name evidence="6" type="ORF">Pan189_23840</name>
</gene>
<dbReference type="Pfam" id="PF00155">
    <property type="entry name" value="Aminotran_1_2"/>
    <property type="match status" value="1"/>
</dbReference>
<comment type="cofactor">
    <cofactor evidence="1 4">
        <name>pyridoxal 5'-phosphate</name>
        <dbReference type="ChEBI" id="CHEBI:597326"/>
    </cofactor>
</comment>
<dbReference type="AlphaFoldDB" id="A0A517R287"/>
<dbReference type="OrthoDB" id="9807157at2"/>
<dbReference type="InterPro" id="IPR050087">
    <property type="entry name" value="AON_synthase_class-II"/>
</dbReference>
<organism evidence="6 7">
    <name type="scientific">Stratiformator vulcanicus</name>
    <dbReference type="NCBI Taxonomy" id="2527980"/>
    <lineage>
        <taxon>Bacteria</taxon>
        <taxon>Pseudomonadati</taxon>
        <taxon>Planctomycetota</taxon>
        <taxon>Planctomycetia</taxon>
        <taxon>Planctomycetales</taxon>
        <taxon>Planctomycetaceae</taxon>
        <taxon>Stratiformator</taxon>
    </lineage>
</organism>
<dbReference type="InterPro" id="IPR004839">
    <property type="entry name" value="Aminotransferase_I/II_large"/>
</dbReference>
<evidence type="ECO:0000256" key="3">
    <source>
        <dbReference type="ARBA" id="ARBA00022898"/>
    </source>
</evidence>
<dbReference type="Proteomes" id="UP000317318">
    <property type="component" value="Chromosome"/>
</dbReference>
<keyword evidence="7" id="KW-1185">Reference proteome</keyword>
<comment type="similarity">
    <text evidence="4">Belongs to the class-II pyridoxal-phosphate-dependent aminotransferase family.</text>
</comment>